<comment type="subcellular location">
    <subcellularLocation>
        <location evidence="1">Mitochondrion outer membrane</location>
        <topology evidence="1">Multi-pass membrane protein</topology>
    </subcellularLocation>
</comment>
<dbReference type="Pfam" id="PF01459">
    <property type="entry name" value="Porin_3"/>
    <property type="match status" value="1"/>
</dbReference>
<accession>A0ABP1N2H9</accession>
<evidence type="ECO:0000256" key="2">
    <source>
        <dbReference type="ARBA" id="ARBA00010510"/>
    </source>
</evidence>
<keyword evidence="3" id="KW-0813">Transport</keyword>
<evidence type="ECO:0000256" key="6">
    <source>
        <dbReference type="ARBA" id="ARBA00022787"/>
    </source>
</evidence>
<evidence type="ECO:0000256" key="8">
    <source>
        <dbReference type="ARBA" id="ARBA00023128"/>
    </source>
</evidence>
<dbReference type="CDD" id="cd07305">
    <property type="entry name" value="Porin3_Tom40"/>
    <property type="match status" value="1"/>
</dbReference>
<evidence type="ECO:0000313" key="10">
    <source>
        <dbReference type="EMBL" id="CAL7934551.1"/>
    </source>
</evidence>
<evidence type="ECO:0000256" key="7">
    <source>
        <dbReference type="ARBA" id="ARBA00022927"/>
    </source>
</evidence>
<evidence type="ECO:0000256" key="1">
    <source>
        <dbReference type="ARBA" id="ARBA00004374"/>
    </source>
</evidence>
<keyword evidence="5" id="KW-0812">Transmembrane</keyword>
<comment type="caution">
    <text evidence="10">The sequence shown here is derived from an EMBL/GenBank/DDBJ whole genome shotgun (WGS) entry which is preliminary data.</text>
</comment>
<protein>
    <submittedName>
        <fullName evidence="10">Uncharacterized protein</fullName>
    </submittedName>
</protein>
<evidence type="ECO:0000256" key="3">
    <source>
        <dbReference type="ARBA" id="ARBA00022448"/>
    </source>
</evidence>
<dbReference type="EMBL" id="CAXAJV020001281">
    <property type="protein sequence ID" value="CAL7934551.1"/>
    <property type="molecule type" value="Genomic_DNA"/>
</dbReference>
<evidence type="ECO:0000256" key="9">
    <source>
        <dbReference type="ARBA" id="ARBA00023136"/>
    </source>
</evidence>
<keyword evidence="11" id="KW-1185">Reference proteome</keyword>
<sequence>MGMVHASGKKIEPNIVTNEPECVPCLEPIDKAPGNPGSFEDIHKKVKDLYPQNFEGARLTINKILSEHFNVMHSITLSAVTPSGYKFGTKYVGTKLIGLNEKIYEKYPIAVGEIMPNGNLTASFVHTFGCRFRYKLSAQIADGKCKASSSSLEYRSNDFTVAVTIANPRFIKGHGTVVIHFLQSITSRIALGAEIACLRGSKVPGGQQTVMCVAFRHSTGPTTLSGTIGEAGLHLCYHRRASSQLELGVELETNMRTHQSVATIVYQVNVPYADLIFRGIVNSETTVGGTFEKKLYPIPESSLVISGLLNHKKQQFRVGVGLNIGQ</sequence>
<reference evidence="10 11" key="1">
    <citation type="submission" date="2024-08" db="EMBL/GenBank/DDBJ databases">
        <authorList>
            <person name="Will J Nash"/>
            <person name="Angela Man"/>
            <person name="Seanna McTaggart"/>
            <person name="Kendall Baker"/>
            <person name="Tom Barker"/>
            <person name="Leah Catchpole"/>
            <person name="Alex Durrant"/>
            <person name="Karim Gharbi"/>
            <person name="Naomi Irish"/>
            <person name="Gemy Kaithakottil"/>
            <person name="Debby Ku"/>
            <person name="Aaliyah Providence"/>
            <person name="Felix Shaw"/>
            <person name="David Swarbreck"/>
            <person name="Chris Watkins"/>
            <person name="Ann M. McCartney"/>
            <person name="Giulio Formenti"/>
            <person name="Alice Mouton"/>
            <person name="Noel Vella"/>
            <person name="Bjorn M von Reumont"/>
            <person name="Adriana Vella"/>
            <person name="Wilfried Haerty"/>
        </authorList>
    </citation>
    <scope>NUCLEOTIDE SEQUENCE [LARGE SCALE GENOMIC DNA]</scope>
</reference>
<keyword evidence="7" id="KW-0653">Protein transport</keyword>
<gene>
    <name evidence="10" type="ORF">XYLVIOL_LOCUS1082</name>
</gene>
<dbReference type="Gene3D" id="2.40.160.10">
    <property type="entry name" value="Porin"/>
    <property type="match status" value="1"/>
</dbReference>
<evidence type="ECO:0000313" key="11">
    <source>
        <dbReference type="Proteomes" id="UP001642520"/>
    </source>
</evidence>
<evidence type="ECO:0000256" key="4">
    <source>
        <dbReference type="ARBA" id="ARBA00022452"/>
    </source>
</evidence>
<keyword evidence="6" id="KW-1000">Mitochondrion outer membrane</keyword>
<keyword evidence="8" id="KW-0496">Mitochondrion</keyword>
<organism evidence="10 11">
    <name type="scientific">Xylocopa violacea</name>
    <name type="common">Violet carpenter bee</name>
    <name type="synonym">Apis violacea</name>
    <dbReference type="NCBI Taxonomy" id="135666"/>
    <lineage>
        <taxon>Eukaryota</taxon>
        <taxon>Metazoa</taxon>
        <taxon>Ecdysozoa</taxon>
        <taxon>Arthropoda</taxon>
        <taxon>Hexapoda</taxon>
        <taxon>Insecta</taxon>
        <taxon>Pterygota</taxon>
        <taxon>Neoptera</taxon>
        <taxon>Endopterygota</taxon>
        <taxon>Hymenoptera</taxon>
        <taxon>Apocrita</taxon>
        <taxon>Aculeata</taxon>
        <taxon>Apoidea</taxon>
        <taxon>Anthophila</taxon>
        <taxon>Apidae</taxon>
        <taxon>Xylocopa</taxon>
        <taxon>Xylocopa</taxon>
    </lineage>
</organism>
<proteinExistence type="inferred from homology"/>
<dbReference type="InterPro" id="IPR023614">
    <property type="entry name" value="Porin_dom_sf"/>
</dbReference>
<dbReference type="PANTHER" id="PTHR10802">
    <property type="entry name" value="MITOCHONDRIAL IMPORT RECEPTOR SUBUNIT TOM40"/>
    <property type="match status" value="1"/>
</dbReference>
<keyword evidence="4" id="KW-1134">Transmembrane beta strand</keyword>
<comment type="similarity">
    <text evidence="2">Belongs to the Tom40 family.</text>
</comment>
<evidence type="ECO:0000256" key="5">
    <source>
        <dbReference type="ARBA" id="ARBA00022692"/>
    </source>
</evidence>
<name>A0ABP1N2H9_XYLVO</name>
<dbReference type="InterPro" id="IPR027246">
    <property type="entry name" value="Porin_Euk/Tom40"/>
</dbReference>
<dbReference type="InterPro" id="IPR037930">
    <property type="entry name" value="Tom40"/>
</dbReference>
<keyword evidence="9" id="KW-0472">Membrane</keyword>
<dbReference type="Proteomes" id="UP001642520">
    <property type="component" value="Unassembled WGS sequence"/>
</dbReference>